<evidence type="ECO:0000256" key="3">
    <source>
        <dbReference type="ARBA" id="ARBA00022643"/>
    </source>
</evidence>
<evidence type="ECO:0000313" key="10">
    <source>
        <dbReference type="Proteomes" id="UP000663802"/>
    </source>
</evidence>
<accession>A0ABQ1EC61</accession>
<dbReference type="EC" id="1.3.1.-" evidence="7"/>
<evidence type="ECO:0000259" key="8">
    <source>
        <dbReference type="Pfam" id="PF01207"/>
    </source>
</evidence>
<comment type="caution">
    <text evidence="9">The sequence shown here is derived from an EMBL/GenBank/DDBJ whole genome shotgun (WGS) entry which is preliminary data.</text>
</comment>
<protein>
    <recommendedName>
        <fullName evidence="7">tRNA-dihydrouridine synthase</fullName>
        <ecNumber evidence="7">1.3.1.-</ecNumber>
    </recommendedName>
</protein>
<evidence type="ECO:0000256" key="1">
    <source>
        <dbReference type="ARBA" id="ARBA00001917"/>
    </source>
</evidence>
<dbReference type="PANTHER" id="PTHR45846:SF1">
    <property type="entry name" value="TRNA-DIHYDROURIDINE(47) SYNTHASE [NAD(P)(+)]-LIKE"/>
    <property type="match status" value="1"/>
</dbReference>
<dbReference type="InterPro" id="IPR018517">
    <property type="entry name" value="tRNA_hU_synthase_CS"/>
</dbReference>
<organism evidence="9 10">
    <name type="scientific">Clostridium zeae</name>
    <dbReference type="NCBI Taxonomy" id="2759022"/>
    <lineage>
        <taxon>Bacteria</taxon>
        <taxon>Bacillati</taxon>
        <taxon>Bacillota</taxon>
        <taxon>Clostridia</taxon>
        <taxon>Eubacteriales</taxon>
        <taxon>Clostridiaceae</taxon>
        <taxon>Clostridium</taxon>
    </lineage>
</organism>
<comment type="cofactor">
    <cofactor evidence="1 7">
        <name>FMN</name>
        <dbReference type="ChEBI" id="CHEBI:58210"/>
    </cofactor>
</comment>
<proteinExistence type="inferred from homology"/>
<dbReference type="RefSeq" id="WP_206870652.1">
    <property type="nucleotide sequence ID" value="NZ_BMBA01000002.1"/>
</dbReference>
<keyword evidence="6 7" id="KW-0560">Oxidoreductase</keyword>
<dbReference type="EMBL" id="BMBA01000002">
    <property type="protein sequence ID" value="GFZ32402.1"/>
    <property type="molecule type" value="Genomic_DNA"/>
</dbReference>
<dbReference type="SUPFAM" id="SSF51395">
    <property type="entry name" value="FMN-linked oxidoreductases"/>
    <property type="match status" value="1"/>
</dbReference>
<evidence type="ECO:0000256" key="4">
    <source>
        <dbReference type="ARBA" id="ARBA00022694"/>
    </source>
</evidence>
<reference evidence="9 10" key="1">
    <citation type="journal article" date="2021" name="Int. J. Syst. Evol. Microbiol.">
        <title>Clostridium zeae sp. nov., isolated from corn silage.</title>
        <authorList>
            <person name="Kobayashi H."/>
            <person name="Tanizawa Y."/>
            <person name="Yagura M."/>
            <person name="Sakamoto M."/>
            <person name="Ohkuma M."/>
            <person name="Tohno M."/>
        </authorList>
    </citation>
    <scope>NUCLEOTIDE SEQUENCE [LARGE SCALE GENOMIC DNA]</scope>
    <source>
        <strain evidence="9 10">CSC2</strain>
    </source>
</reference>
<dbReference type="Pfam" id="PF01207">
    <property type="entry name" value="Dus"/>
    <property type="match status" value="1"/>
</dbReference>
<keyword evidence="3 7" id="KW-0288">FMN</keyword>
<dbReference type="PANTHER" id="PTHR45846">
    <property type="entry name" value="TRNA-DIHYDROURIDINE(47) SYNTHASE [NAD(P)(+)]-LIKE"/>
    <property type="match status" value="1"/>
</dbReference>
<evidence type="ECO:0000256" key="7">
    <source>
        <dbReference type="PIRNR" id="PIRNR006621"/>
    </source>
</evidence>
<dbReference type="InterPro" id="IPR035587">
    <property type="entry name" value="DUS-like_FMN-bd"/>
</dbReference>
<keyword evidence="4 7" id="KW-0819">tRNA processing</keyword>
<evidence type="ECO:0000256" key="6">
    <source>
        <dbReference type="ARBA" id="ARBA00023002"/>
    </source>
</evidence>
<evidence type="ECO:0000313" key="9">
    <source>
        <dbReference type="EMBL" id="GFZ32402.1"/>
    </source>
</evidence>
<dbReference type="InterPro" id="IPR001269">
    <property type="entry name" value="DUS_fam"/>
</dbReference>
<dbReference type="CDD" id="cd02801">
    <property type="entry name" value="DUS_like_FMN"/>
    <property type="match status" value="1"/>
</dbReference>
<feature type="domain" description="DUS-like FMN-binding" evidence="8">
    <location>
        <begin position="5"/>
        <end position="306"/>
    </location>
</feature>
<evidence type="ECO:0000256" key="5">
    <source>
        <dbReference type="ARBA" id="ARBA00022857"/>
    </source>
</evidence>
<keyword evidence="5" id="KW-0521">NADP</keyword>
<gene>
    <name evidence="9" type="ORF">CSC2_29280</name>
</gene>
<dbReference type="PROSITE" id="PS01136">
    <property type="entry name" value="UPF0034"/>
    <property type="match status" value="1"/>
</dbReference>
<comment type="function">
    <text evidence="7">Catalyzes the synthesis of 5,6-dihydrouridine (D), a modified base found in the D-loop of most tRNAs, via the reduction of the C5-C6 double bond in target uridines.</text>
</comment>
<evidence type="ECO:0000256" key="2">
    <source>
        <dbReference type="ARBA" id="ARBA00022630"/>
    </source>
</evidence>
<comment type="similarity">
    <text evidence="7">Belongs to the dus family.</text>
</comment>
<dbReference type="Gene3D" id="3.20.20.70">
    <property type="entry name" value="Aldolase class I"/>
    <property type="match status" value="1"/>
</dbReference>
<sequence>MKYYLAPMEGITGYIYRNTYEKLFHNIDKYFTPFIVANKGLSLKTRELRDVLPENNKGMNIVPQILTNDSEAFINTTKKLQQFGYNEVNLNLGCPAGTVVKKNRGSGFLAIREELDIFLSEIYKMDDIKISIKTRIGKDTPEEFYELIKIYNKYPIEELIIHPRTQKDFYGNKPNLEVFRDALALSTNPVCYNGDIFTVDDYNRITEAFPEVKTVMLGRGILANPGLMDLIRNETKTDKKVLKDFHDEIFKQYIELFNEDRNAMFRMKELWGYMSHIFTDNKKYIKRIRKSEKLSNYNEAVLSLFEEQDIIEGAGLFYNQD</sequence>
<keyword evidence="10" id="KW-1185">Reference proteome</keyword>
<dbReference type="Proteomes" id="UP000663802">
    <property type="component" value="Unassembled WGS sequence"/>
</dbReference>
<keyword evidence="2 7" id="KW-0285">Flavoprotein</keyword>
<name>A0ABQ1EC61_9CLOT</name>
<dbReference type="PIRSF" id="PIRSF006621">
    <property type="entry name" value="Dus"/>
    <property type="match status" value="1"/>
</dbReference>
<dbReference type="InterPro" id="IPR013785">
    <property type="entry name" value="Aldolase_TIM"/>
</dbReference>